<dbReference type="InterPro" id="IPR020825">
    <property type="entry name" value="Phe-tRNA_synthase-like_B3/B4"/>
</dbReference>
<dbReference type="FunFam" id="3.30.56.10:FF:000002">
    <property type="entry name" value="Phenylalanine--tRNA ligase beta subunit"/>
    <property type="match status" value="1"/>
</dbReference>
<dbReference type="Pfam" id="PF03484">
    <property type="entry name" value="B5"/>
    <property type="match status" value="1"/>
</dbReference>
<protein>
    <recommendedName>
        <fullName evidence="15">Phenylalanine--tRNA ligase beta subunit</fullName>
        <ecNumber evidence="15">6.1.1.20</ecNumber>
    </recommendedName>
    <alternativeName>
        <fullName evidence="15">Phenylalanyl-tRNA synthetase beta subunit</fullName>
        <shortName evidence="15">PheRS</shortName>
    </alternativeName>
</protein>
<evidence type="ECO:0000256" key="8">
    <source>
        <dbReference type="ARBA" id="ARBA00022741"/>
    </source>
</evidence>
<evidence type="ECO:0000313" key="20">
    <source>
        <dbReference type="EMBL" id="PWV58350.1"/>
    </source>
</evidence>
<keyword evidence="7 15" id="KW-0479">Metal-binding</keyword>
<dbReference type="InterPro" id="IPR005146">
    <property type="entry name" value="B3/B4_tRNA-bd"/>
</dbReference>
<evidence type="ECO:0000256" key="10">
    <source>
        <dbReference type="ARBA" id="ARBA00022842"/>
    </source>
</evidence>
<dbReference type="Gene3D" id="2.40.50.140">
    <property type="entry name" value="Nucleic acid-binding proteins"/>
    <property type="match status" value="1"/>
</dbReference>
<dbReference type="SMART" id="SM00874">
    <property type="entry name" value="B5"/>
    <property type="match status" value="1"/>
</dbReference>
<dbReference type="SUPFAM" id="SSF50249">
    <property type="entry name" value="Nucleic acid-binding proteins"/>
    <property type="match status" value="1"/>
</dbReference>
<dbReference type="FunFam" id="3.30.70.380:FF:000001">
    <property type="entry name" value="Phenylalanine--tRNA ligase beta subunit"/>
    <property type="match status" value="1"/>
</dbReference>
<dbReference type="PROSITE" id="PS50886">
    <property type="entry name" value="TRBD"/>
    <property type="match status" value="1"/>
</dbReference>
<evidence type="ECO:0000256" key="7">
    <source>
        <dbReference type="ARBA" id="ARBA00022723"/>
    </source>
</evidence>
<dbReference type="EMBL" id="QGTJ01000019">
    <property type="protein sequence ID" value="PWV58350.1"/>
    <property type="molecule type" value="Genomic_DNA"/>
</dbReference>
<dbReference type="RefSeq" id="WP_110020649.1">
    <property type="nucleotide sequence ID" value="NZ_QGTJ01000019.1"/>
</dbReference>
<dbReference type="SUPFAM" id="SSF55681">
    <property type="entry name" value="Class II aaRS and biotin synthetases"/>
    <property type="match status" value="1"/>
</dbReference>
<dbReference type="Pfam" id="PF03483">
    <property type="entry name" value="B3_4"/>
    <property type="match status" value="1"/>
</dbReference>
<name>A0A317MPP4_9GAMM</name>
<dbReference type="AlphaFoldDB" id="A0A317MPP4"/>
<evidence type="ECO:0000256" key="11">
    <source>
        <dbReference type="ARBA" id="ARBA00022884"/>
    </source>
</evidence>
<dbReference type="Pfam" id="PF01588">
    <property type="entry name" value="tRNA_bind"/>
    <property type="match status" value="1"/>
</dbReference>
<dbReference type="Gene3D" id="3.30.70.380">
    <property type="entry name" value="Ferrodoxin-fold anticodon-binding domain"/>
    <property type="match status" value="1"/>
</dbReference>
<evidence type="ECO:0000313" key="21">
    <source>
        <dbReference type="Proteomes" id="UP000246569"/>
    </source>
</evidence>
<dbReference type="InterPro" id="IPR036690">
    <property type="entry name" value="Fdx_antiC-bd_sf"/>
</dbReference>
<dbReference type="GO" id="GO:0006432">
    <property type="term" value="P:phenylalanyl-tRNA aminoacylation"/>
    <property type="evidence" value="ECO:0007669"/>
    <property type="project" value="UniProtKB-UniRule"/>
</dbReference>
<keyword evidence="5 16" id="KW-0820">tRNA-binding</keyword>
<dbReference type="Gene3D" id="3.50.40.10">
    <property type="entry name" value="Phenylalanyl-trna Synthetase, Chain B, domain 3"/>
    <property type="match status" value="1"/>
</dbReference>
<feature type="binding site" evidence="15">
    <location>
        <position position="464"/>
    </location>
    <ligand>
        <name>Mg(2+)</name>
        <dbReference type="ChEBI" id="CHEBI:18420"/>
        <note>shared with alpha subunit</note>
    </ligand>
</feature>
<proteinExistence type="inferred from homology"/>
<keyword evidence="11 16" id="KW-0694">RNA-binding</keyword>
<dbReference type="PANTHER" id="PTHR10947:SF0">
    <property type="entry name" value="PHENYLALANINE--TRNA LIGASE BETA SUBUNIT"/>
    <property type="match status" value="1"/>
</dbReference>
<dbReference type="NCBIfam" id="TIGR00472">
    <property type="entry name" value="pheT_bact"/>
    <property type="match status" value="1"/>
</dbReference>
<evidence type="ECO:0000256" key="9">
    <source>
        <dbReference type="ARBA" id="ARBA00022840"/>
    </source>
</evidence>
<dbReference type="FunFam" id="2.40.50.140:FF:000045">
    <property type="entry name" value="Phenylalanine--tRNA ligase beta subunit"/>
    <property type="match status" value="1"/>
</dbReference>
<comment type="cofactor">
    <cofactor evidence="15">
        <name>Mg(2+)</name>
        <dbReference type="ChEBI" id="CHEBI:18420"/>
    </cofactor>
    <text evidence="15">Binds 2 magnesium ions per tetramer.</text>
</comment>
<comment type="subunit">
    <text evidence="3 15">Tetramer of two alpha and two beta subunits.</text>
</comment>
<dbReference type="PROSITE" id="PS51447">
    <property type="entry name" value="FDX_ACB"/>
    <property type="match status" value="1"/>
</dbReference>
<dbReference type="InterPro" id="IPR005121">
    <property type="entry name" value="Fdx_antiC-bd"/>
</dbReference>
<evidence type="ECO:0000256" key="6">
    <source>
        <dbReference type="ARBA" id="ARBA00022598"/>
    </source>
</evidence>
<feature type="binding site" evidence="15">
    <location>
        <position position="454"/>
    </location>
    <ligand>
        <name>Mg(2+)</name>
        <dbReference type="ChEBI" id="CHEBI:18420"/>
        <note>shared with alpha subunit</note>
    </ligand>
</feature>
<feature type="binding site" evidence="15">
    <location>
        <position position="463"/>
    </location>
    <ligand>
        <name>Mg(2+)</name>
        <dbReference type="ChEBI" id="CHEBI:18420"/>
        <note>shared with alpha subunit</note>
    </ligand>
</feature>
<dbReference type="InterPro" id="IPR005147">
    <property type="entry name" value="tRNA_synthase_B5-dom"/>
</dbReference>
<dbReference type="SUPFAM" id="SSF46955">
    <property type="entry name" value="Putative DNA-binding domain"/>
    <property type="match status" value="1"/>
</dbReference>
<reference evidence="20 21" key="1">
    <citation type="submission" date="2018-05" db="EMBL/GenBank/DDBJ databases">
        <title>Genomic Encyclopedia of Type Strains, Phase IV (KMG-IV): sequencing the most valuable type-strain genomes for metagenomic binning, comparative biology and taxonomic classification.</title>
        <authorList>
            <person name="Goeker M."/>
        </authorList>
    </citation>
    <scope>NUCLEOTIDE SEQUENCE [LARGE SCALE GENOMIC DNA]</scope>
    <source>
        <strain evidence="20 21">DSM 23606</strain>
    </source>
</reference>
<dbReference type="NCBIfam" id="NF045760">
    <property type="entry name" value="YtpR"/>
    <property type="match status" value="1"/>
</dbReference>
<dbReference type="GO" id="GO:0009328">
    <property type="term" value="C:phenylalanine-tRNA ligase complex"/>
    <property type="evidence" value="ECO:0007669"/>
    <property type="project" value="TreeGrafter"/>
</dbReference>
<feature type="domain" description="FDX-ACB" evidence="18">
    <location>
        <begin position="699"/>
        <end position="792"/>
    </location>
</feature>
<evidence type="ECO:0000256" key="2">
    <source>
        <dbReference type="ARBA" id="ARBA00008653"/>
    </source>
</evidence>
<dbReference type="InterPro" id="IPR012340">
    <property type="entry name" value="NA-bd_OB-fold"/>
</dbReference>
<evidence type="ECO:0000256" key="16">
    <source>
        <dbReference type="PROSITE-ProRule" id="PRU00209"/>
    </source>
</evidence>
<dbReference type="SUPFAM" id="SSF56037">
    <property type="entry name" value="PheT/TilS domain"/>
    <property type="match status" value="1"/>
</dbReference>
<organism evidence="20 21">
    <name type="scientific">Plasticicumulans acidivorans</name>
    <dbReference type="NCBI Taxonomy" id="886464"/>
    <lineage>
        <taxon>Bacteria</taxon>
        <taxon>Pseudomonadati</taxon>
        <taxon>Pseudomonadota</taxon>
        <taxon>Gammaproteobacteria</taxon>
        <taxon>Candidatus Competibacteraceae</taxon>
        <taxon>Plasticicumulans</taxon>
    </lineage>
</organism>
<dbReference type="InterPro" id="IPR045060">
    <property type="entry name" value="Phe-tRNA-ligase_IIc_bsu"/>
</dbReference>
<dbReference type="FunFam" id="3.50.40.10:FF:000001">
    <property type="entry name" value="Phenylalanine--tRNA ligase beta subunit"/>
    <property type="match status" value="1"/>
</dbReference>
<keyword evidence="13 15" id="KW-0030">Aminoacyl-tRNA synthetase</keyword>
<dbReference type="Pfam" id="PF03147">
    <property type="entry name" value="FDX-ACB"/>
    <property type="match status" value="1"/>
</dbReference>
<dbReference type="SMART" id="SM00896">
    <property type="entry name" value="FDX-ACB"/>
    <property type="match status" value="1"/>
</dbReference>
<dbReference type="InterPro" id="IPR033714">
    <property type="entry name" value="tRNA_bind_bactPheRS"/>
</dbReference>
<feature type="binding site" evidence="15">
    <location>
        <position position="460"/>
    </location>
    <ligand>
        <name>Mg(2+)</name>
        <dbReference type="ChEBI" id="CHEBI:18420"/>
        <note>shared with alpha subunit</note>
    </ligand>
</feature>
<dbReference type="CDD" id="cd02796">
    <property type="entry name" value="tRNA_bind_bactPheRS"/>
    <property type="match status" value="1"/>
</dbReference>
<dbReference type="Gene3D" id="3.30.930.10">
    <property type="entry name" value="Bira Bifunctional Protein, Domain 2"/>
    <property type="match status" value="1"/>
</dbReference>
<dbReference type="FunFam" id="3.30.930.10:FF:000022">
    <property type="entry name" value="Phenylalanine--tRNA ligase beta subunit"/>
    <property type="match status" value="1"/>
</dbReference>
<dbReference type="GO" id="GO:0004826">
    <property type="term" value="F:phenylalanine-tRNA ligase activity"/>
    <property type="evidence" value="ECO:0007669"/>
    <property type="project" value="UniProtKB-UniRule"/>
</dbReference>
<feature type="domain" description="B5" evidence="19">
    <location>
        <begin position="401"/>
        <end position="476"/>
    </location>
</feature>
<keyword evidence="10 15" id="KW-0460">Magnesium</keyword>
<dbReference type="GO" id="GO:0005524">
    <property type="term" value="F:ATP binding"/>
    <property type="evidence" value="ECO:0007669"/>
    <property type="project" value="UniProtKB-UniRule"/>
</dbReference>
<evidence type="ECO:0000256" key="13">
    <source>
        <dbReference type="ARBA" id="ARBA00023146"/>
    </source>
</evidence>
<sequence>MKISEQWLREWVQPEVSTAQLVEQLTMAGLEVDAVEPAAPAFNGIVVGAVTDLVAHPNADKLRVCTVDAGGAEPLQIVCGAPNVHVGMKAPVALIGAVLPGDFKIKKSKLRGVESNGMLCSARELGLSEDHAGLMPLPAAAVPGTDIREYLQLDDQLIEVDLTPNRGDCLSVSGVAREVGVLNRVDLTPVATAAVEATIADEFAVSIEAPVDCPRYVGRVIRGVDAQAATPLWMQERLRRAGLRSLGPLVDVTNYVLLELGQPMHAFDLGKLSGGIVVRKAQAGETLELLNGSTIELQPEALVIADRQGPLALAGIMGGEQSACSDATRDVFLESAFFAPQPIAGRARRYGLHTDSSHRFERGVDPNLQRIALERATRLLLDMCGGQPGPVVECCCTEQLPSRPQITLRRERIRLLLGLEIADADIEAILGRLGMQLSATAAGWEVVAPSFRFDMAIEADLIEEIGRVYGYARLPTNRPLSRFAIGELPEVRLPLTRLQQVLIDRGYQEAITFTFVDPAFQSALDPQRVPVALANPISADLSVMRTTLWPGLVKALAYNRKRQQARVRLFETGLRFIDVGEGLPAQDARLGGAVCGGTIGEQWGQKARNVDFFDAKADVEALLAAGGQVQRYRFVAAEHPALHPGQSARIDCDGEPVGWLGLLHPAIEKQLDLDTHIYVFELALSALQSARVPSFAELSKFPAIRRDLAVVVNESISAQQVEDCIREYAGTLLRELTLFDVYRGQGIADGCKSLAFGLILQDFSRTLIDSDVDASVSGIVAGLAGKLSATLRV</sequence>
<keyword evidence="9 15" id="KW-0067">ATP-binding</keyword>
<evidence type="ECO:0000259" key="18">
    <source>
        <dbReference type="PROSITE" id="PS51447"/>
    </source>
</evidence>
<dbReference type="Proteomes" id="UP000246569">
    <property type="component" value="Unassembled WGS sequence"/>
</dbReference>
<evidence type="ECO:0000256" key="3">
    <source>
        <dbReference type="ARBA" id="ARBA00011209"/>
    </source>
</evidence>
<accession>A0A317MPP4</accession>
<dbReference type="GO" id="GO:0000049">
    <property type="term" value="F:tRNA binding"/>
    <property type="evidence" value="ECO:0007669"/>
    <property type="project" value="UniProtKB-UniRule"/>
</dbReference>
<dbReference type="SUPFAM" id="SSF54991">
    <property type="entry name" value="Anticodon-binding domain of PheRS"/>
    <property type="match status" value="1"/>
</dbReference>
<dbReference type="OrthoDB" id="9805455at2"/>
<evidence type="ECO:0000256" key="12">
    <source>
        <dbReference type="ARBA" id="ARBA00022917"/>
    </source>
</evidence>
<dbReference type="CDD" id="cd00769">
    <property type="entry name" value="PheRS_beta_core"/>
    <property type="match status" value="1"/>
</dbReference>
<dbReference type="PROSITE" id="PS51483">
    <property type="entry name" value="B5"/>
    <property type="match status" value="1"/>
</dbReference>
<dbReference type="SMART" id="SM00873">
    <property type="entry name" value="B3_4"/>
    <property type="match status" value="1"/>
</dbReference>
<comment type="catalytic activity">
    <reaction evidence="14 15">
        <text>tRNA(Phe) + L-phenylalanine + ATP = L-phenylalanyl-tRNA(Phe) + AMP + diphosphate + H(+)</text>
        <dbReference type="Rhea" id="RHEA:19413"/>
        <dbReference type="Rhea" id="RHEA-COMP:9668"/>
        <dbReference type="Rhea" id="RHEA-COMP:9699"/>
        <dbReference type="ChEBI" id="CHEBI:15378"/>
        <dbReference type="ChEBI" id="CHEBI:30616"/>
        <dbReference type="ChEBI" id="CHEBI:33019"/>
        <dbReference type="ChEBI" id="CHEBI:58095"/>
        <dbReference type="ChEBI" id="CHEBI:78442"/>
        <dbReference type="ChEBI" id="CHEBI:78531"/>
        <dbReference type="ChEBI" id="CHEBI:456215"/>
        <dbReference type="EC" id="6.1.1.20"/>
    </reaction>
</comment>
<gene>
    <name evidence="15" type="primary">pheT</name>
    <name evidence="20" type="ORF">C7443_11922</name>
</gene>
<dbReference type="InterPro" id="IPR045864">
    <property type="entry name" value="aa-tRNA-synth_II/BPL/LPL"/>
</dbReference>
<keyword evidence="4 15" id="KW-0963">Cytoplasm</keyword>
<evidence type="ECO:0000256" key="5">
    <source>
        <dbReference type="ARBA" id="ARBA00022555"/>
    </source>
</evidence>
<keyword evidence="21" id="KW-1185">Reference proteome</keyword>
<keyword evidence="8 15" id="KW-0547">Nucleotide-binding</keyword>
<dbReference type="Gene3D" id="3.30.56.10">
    <property type="match status" value="2"/>
</dbReference>
<dbReference type="Pfam" id="PF17759">
    <property type="entry name" value="tRNA_synthFbeta"/>
    <property type="match status" value="1"/>
</dbReference>
<keyword evidence="6 15" id="KW-0436">Ligase</keyword>
<comment type="subcellular location">
    <subcellularLocation>
        <location evidence="1 15">Cytoplasm</location>
    </subcellularLocation>
</comment>
<feature type="domain" description="TRNA-binding" evidence="17">
    <location>
        <begin position="39"/>
        <end position="148"/>
    </location>
</feature>
<dbReference type="InterPro" id="IPR009061">
    <property type="entry name" value="DNA-bd_dom_put_sf"/>
</dbReference>
<dbReference type="HAMAP" id="MF_00283">
    <property type="entry name" value="Phe_tRNA_synth_beta1"/>
    <property type="match status" value="1"/>
</dbReference>
<dbReference type="InterPro" id="IPR002547">
    <property type="entry name" value="tRNA-bd_dom"/>
</dbReference>
<evidence type="ECO:0000259" key="17">
    <source>
        <dbReference type="PROSITE" id="PS50886"/>
    </source>
</evidence>
<evidence type="ECO:0000256" key="1">
    <source>
        <dbReference type="ARBA" id="ARBA00004496"/>
    </source>
</evidence>
<evidence type="ECO:0000256" key="15">
    <source>
        <dbReference type="HAMAP-Rule" id="MF_00283"/>
    </source>
</evidence>
<evidence type="ECO:0000259" key="19">
    <source>
        <dbReference type="PROSITE" id="PS51483"/>
    </source>
</evidence>
<evidence type="ECO:0000256" key="14">
    <source>
        <dbReference type="ARBA" id="ARBA00049255"/>
    </source>
</evidence>
<evidence type="ECO:0000256" key="4">
    <source>
        <dbReference type="ARBA" id="ARBA00022490"/>
    </source>
</evidence>
<dbReference type="InterPro" id="IPR004532">
    <property type="entry name" value="Phe-tRNA-ligase_IIc_bsu_bact"/>
</dbReference>
<dbReference type="GO" id="GO:0000287">
    <property type="term" value="F:magnesium ion binding"/>
    <property type="evidence" value="ECO:0007669"/>
    <property type="project" value="UniProtKB-UniRule"/>
</dbReference>
<dbReference type="InterPro" id="IPR041616">
    <property type="entry name" value="PheRS_beta_core"/>
</dbReference>
<comment type="caution">
    <text evidence="20">The sequence shown here is derived from an EMBL/GenBank/DDBJ whole genome shotgun (WGS) entry which is preliminary data.</text>
</comment>
<dbReference type="PANTHER" id="PTHR10947">
    <property type="entry name" value="PHENYLALANYL-TRNA SYNTHETASE BETA CHAIN AND LEUCINE-RICH REPEAT-CONTAINING PROTEIN 47"/>
    <property type="match status" value="1"/>
</dbReference>
<comment type="similarity">
    <text evidence="2 15">Belongs to the phenylalanyl-tRNA synthetase beta subunit family. Type 1 subfamily.</text>
</comment>
<keyword evidence="12 15" id="KW-0648">Protein biosynthesis</keyword>
<dbReference type="EC" id="6.1.1.20" evidence="15"/>